<evidence type="ECO:0000313" key="3">
    <source>
        <dbReference type="EMBL" id="KAG4421475.1"/>
    </source>
</evidence>
<dbReference type="InterPro" id="IPR036047">
    <property type="entry name" value="F-box-like_dom_sf"/>
</dbReference>
<sequence>MANAPDDPAIPTRPAAPAKKQAHAPEPQPAAQARELLTLPDELLINIMSLLPLQRDLASMCLVSRRMNSVADPVLYKSILFDQPKHHLLFSESLVTRPRRGSLIQNVRVDFPSAEMADILCLTDTPHPIDRFSHTISTMSNLEDLVISVPESLSHGIGNLFNGPFDLACLKTCSLFYQREDNGYWDLQENIHIFGHPTLEHLTIRRAKLDERGFESLEKPWYTGLKTLSLLDCDIHDDALADLLVLPEALEEITITQLADPEPALEESPEYMEDYILSCRSAGHSLQKITIESPSLAGKNPLKLRDFECLTELKLRDHQLFGMKTPRLQSVALPPNLERLVFVGGVGKDEEVCELLCYTIENKDIFARKWVDLVVIGEAGEDADYTVAERIREICEPFGGFLKIQ</sequence>
<accession>A0A8H7TLK9</accession>
<dbReference type="Proteomes" id="UP000664132">
    <property type="component" value="Unassembled WGS sequence"/>
</dbReference>
<dbReference type="OrthoDB" id="2522477at2759"/>
<gene>
    <name evidence="3" type="ORF">IFR04_005425</name>
</gene>
<dbReference type="EMBL" id="JAFJYH010000065">
    <property type="protein sequence ID" value="KAG4421475.1"/>
    <property type="molecule type" value="Genomic_DNA"/>
</dbReference>
<evidence type="ECO:0000313" key="4">
    <source>
        <dbReference type="Proteomes" id="UP000664132"/>
    </source>
</evidence>
<dbReference type="Gene3D" id="1.20.1280.50">
    <property type="match status" value="1"/>
</dbReference>
<dbReference type="Gene3D" id="3.80.10.10">
    <property type="entry name" value="Ribonuclease Inhibitor"/>
    <property type="match status" value="1"/>
</dbReference>
<dbReference type="AlphaFoldDB" id="A0A8H7TLK9"/>
<dbReference type="Pfam" id="PF12937">
    <property type="entry name" value="F-box-like"/>
    <property type="match status" value="1"/>
</dbReference>
<dbReference type="SMART" id="SM00256">
    <property type="entry name" value="FBOX"/>
    <property type="match status" value="1"/>
</dbReference>
<comment type="caution">
    <text evidence="3">The sequence shown here is derived from an EMBL/GenBank/DDBJ whole genome shotgun (WGS) entry which is preliminary data.</text>
</comment>
<dbReference type="InterPro" id="IPR001810">
    <property type="entry name" value="F-box_dom"/>
</dbReference>
<dbReference type="InterPro" id="IPR032675">
    <property type="entry name" value="LRR_dom_sf"/>
</dbReference>
<organism evidence="3 4">
    <name type="scientific">Cadophora malorum</name>
    <dbReference type="NCBI Taxonomy" id="108018"/>
    <lineage>
        <taxon>Eukaryota</taxon>
        <taxon>Fungi</taxon>
        <taxon>Dikarya</taxon>
        <taxon>Ascomycota</taxon>
        <taxon>Pezizomycotina</taxon>
        <taxon>Leotiomycetes</taxon>
        <taxon>Helotiales</taxon>
        <taxon>Ploettnerulaceae</taxon>
        <taxon>Cadophora</taxon>
    </lineage>
</organism>
<evidence type="ECO:0000256" key="1">
    <source>
        <dbReference type="SAM" id="MobiDB-lite"/>
    </source>
</evidence>
<dbReference type="SUPFAM" id="SSF52047">
    <property type="entry name" value="RNI-like"/>
    <property type="match status" value="1"/>
</dbReference>
<evidence type="ECO:0000259" key="2">
    <source>
        <dbReference type="PROSITE" id="PS50181"/>
    </source>
</evidence>
<feature type="domain" description="F-box" evidence="2">
    <location>
        <begin position="33"/>
        <end position="79"/>
    </location>
</feature>
<name>A0A8H7TLK9_9HELO</name>
<dbReference type="PROSITE" id="PS50181">
    <property type="entry name" value="FBOX"/>
    <property type="match status" value="1"/>
</dbReference>
<feature type="region of interest" description="Disordered" evidence="1">
    <location>
        <begin position="1"/>
        <end position="29"/>
    </location>
</feature>
<proteinExistence type="predicted"/>
<reference evidence="3" key="1">
    <citation type="submission" date="2021-02" db="EMBL/GenBank/DDBJ databases">
        <title>Genome sequence Cadophora malorum strain M34.</title>
        <authorList>
            <person name="Stefanovic E."/>
            <person name="Vu D."/>
            <person name="Scully C."/>
            <person name="Dijksterhuis J."/>
            <person name="Roader J."/>
            <person name="Houbraken J."/>
        </authorList>
    </citation>
    <scope>NUCLEOTIDE SEQUENCE</scope>
    <source>
        <strain evidence="3">M34</strain>
    </source>
</reference>
<protein>
    <recommendedName>
        <fullName evidence="2">F-box domain-containing protein</fullName>
    </recommendedName>
</protein>
<dbReference type="SUPFAM" id="SSF81383">
    <property type="entry name" value="F-box domain"/>
    <property type="match status" value="1"/>
</dbReference>
<keyword evidence="4" id="KW-1185">Reference proteome</keyword>